<evidence type="ECO:0000313" key="3">
    <source>
        <dbReference type="Proteomes" id="UP001156694"/>
    </source>
</evidence>
<keyword evidence="1" id="KW-1133">Transmembrane helix</keyword>
<feature type="transmembrane region" description="Helical" evidence="1">
    <location>
        <begin position="63"/>
        <end position="82"/>
    </location>
</feature>
<evidence type="ECO:0000313" key="2">
    <source>
        <dbReference type="EMBL" id="GLQ34653.1"/>
    </source>
</evidence>
<name>A0ABQ5VTT9_9RHOB</name>
<accession>A0ABQ5VTT9</accession>
<reference evidence="3" key="1">
    <citation type="journal article" date="2019" name="Int. J. Syst. Evol. Microbiol.">
        <title>The Global Catalogue of Microorganisms (GCM) 10K type strain sequencing project: providing services to taxonomists for standard genome sequencing and annotation.</title>
        <authorList>
            <consortium name="The Broad Institute Genomics Platform"/>
            <consortium name="The Broad Institute Genome Sequencing Center for Infectious Disease"/>
            <person name="Wu L."/>
            <person name="Ma J."/>
        </authorList>
    </citation>
    <scope>NUCLEOTIDE SEQUENCE [LARGE SCALE GENOMIC DNA]</scope>
    <source>
        <strain evidence="3">NBRC 110140</strain>
    </source>
</reference>
<proteinExistence type="predicted"/>
<dbReference type="GO" id="GO:0008270">
    <property type="term" value="F:zinc ion binding"/>
    <property type="evidence" value="ECO:0007669"/>
    <property type="project" value="UniProtKB-KW"/>
</dbReference>
<gene>
    <name evidence="2" type="ORF">GCM10007939_09360</name>
</gene>
<dbReference type="InterPro" id="IPR009325">
    <property type="entry name" value="DUF983"/>
</dbReference>
<keyword evidence="3" id="KW-1185">Reference proteome</keyword>
<keyword evidence="2" id="KW-0479">Metal-binding</keyword>
<protein>
    <submittedName>
        <fullName evidence="2">Zinc-finger protein</fullName>
    </submittedName>
</protein>
<keyword evidence="1" id="KW-0812">Transmembrane</keyword>
<dbReference type="EMBL" id="BSNN01000002">
    <property type="protein sequence ID" value="GLQ34653.1"/>
    <property type="molecule type" value="Genomic_DNA"/>
</dbReference>
<comment type="caution">
    <text evidence="2">The sequence shown here is derived from an EMBL/GenBank/DDBJ whole genome shotgun (WGS) entry which is preliminary data.</text>
</comment>
<keyword evidence="2" id="KW-0863">Zinc-finger</keyword>
<sequence>MTDIAHAQFRPERDAKKAMITGWKRKCPNCGTGEMMNSYLSVNDACPDCGEELHHHRSDDGPAYVTVLISAHLFGALMLHLFEKYRPDVWVLTLGVSLAFIAFASYMLPRVKGCFVALQWAKYMHGFGQNR</sequence>
<dbReference type="RefSeq" id="WP_284376550.1">
    <property type="nucleotide sequence ID" value="NZ_BSNN01000002.1"/>
</dbReference>
<feature type="transmembrane region" description="Helical" evidence="1">
    <location>
        <begin position="89"/>
        <end position="108"/>
    </location>
</feature>
<keyword evidence="2" id="KW-0862">Zinc</keyword>
<dbReference type="Proteomes" id="UP001156694">
    <property type="component" value="Unassembled WGS sequence"/>
</dbReference>
<keyword evidence="1" id="KW-0472">Membrane</keyword>
<dbReference type="Pfam" id="PF06170">
    <property type="entry name" value="DUF983"/>
    <property type="match status" value="1"/>
</dbReference>
<evidence type="ECO:0000256" key="1">
    <source>
        <dbReference type="SAM" id="Phobius"/>
    </source>
</evidence>
<organism evidence="2 3">
    <name type="scientific">Amylibacter marinus</name>
    <dbReference type="NCBI Taxonomy" id="1475483"/>
    <lineage>
        <taxon>Bacteria</taxon>
        <taxon>Pseudomonadati</taxon>
        <taxon>Pseudomonadota</taxon>
        <taxon>Alphaproteobacteria</taxon>
        <taxon>Rhodobacterales</taxon>
        <taxon>Paracoccaceae</taxon>
        <taxon>Amylibacter</taxon>
    </lineage>
</organism>